<feature type="region of interest" description="Disordered" evidence="1">
    <location>
        <begin position="483"/>
        <end position="556"/>
    </location>
</feature>
<feature type="compositionally biased region" description="Polar residues" evidence="1">
    <location>
        <begin position="495"/>
        <end position="505"/>
    </location>
</feature>
<dbReference type="HOGENOM" id="CLU_489962_0_0_6"/>
<evidence type="ECO:0000313" key="3">
    <source>
        <dbReference type="Proteomes" id="UP000006735"/>
    </source>
</evidence>
<feature type="compositionally biased region" description="Low complexity" evidence="1">
    <location>
        <begin position="547"/>
        <end position="556"/>
    </location>
</feature>
<dbReference type="Proteomes" id="UP000006735">
    <property type="component" value="Chromosome"/>
</dbReference>
<proteinExistence type="predicted"/>
<accession>Q5H6D7</accession>
<dbReference type="EMBL" id="AE013598">
    <property type="protein sequence ID" value="AAW73483.1"/>
    <property type="molecule type" value="Genomic_DNA"/>
</dbReference>
<protein>
    <submittedName>
        <fullName evidence="2">Uncharacterized protein</fullName>
    </submittedName>
</protein>
<organism evidence="2 3">
    <name type="scientific">Xanthomonas oryzae pv. oryzae (strain KACC10331 / KXO85)</name>
    <dbReference type="NCBI Taxonomy" id="291331"/>
    <lineage>
        <taxon>Bacteria</taxon>
        <taxon>Pseudomonadati</taxon>
        <taxon>Pseudomonadota</taxon>
        <taxon>Gammaproteobacteria</taxon>
        <taxon>Lysobacterales</taxon>
        <taxon>Lysobacteraceae</taxon>
        <taxon>Xanthomonas</taxon>
    </lineage>
</organism>
<reference evidence="2 3" key="1">
    <citation type="journal article" date="2005" name="Nucleic Acids Res.">
        <title>The genome sequence of Xanthomonas oryzae pathovar oryzae KACC10331, the bacterial blight pathogen of rice.</title>
        <authorList>
            <person name="Lee B.M."/>
            <person name="Park Y.J."/>
            <person name="Park D.S."/>
            <person name="Kang H.W."/>
            <person name="Kim J.G."/>
            <person name="Song E.S."/>
            <person name="Park I.C."/>
            <person name="Yoon U.H."/>
            <person name="Hahn J.H."/>
            <person name="Koo B.S."/>
            <person name="Lee G.B."/>
            <person name="Kim H."/>
            <person name="Park H.S."/>
            <person name="Yoon K.O."/>
            <person name="Kim J.H."/>
            <person name="Jung C.H."/>
            <person name="Koh N.H."/>
            <person name="Seo J.S."/>
            <person name="Go S.J."/>
        </authorList>
    </citation>
    <scope>NUCLEOTIDE SEQUENCE [LARGE SCALE GENOMIC DNA]</scope>
    <source>
        <strain evidence="3">KACC10331 / KXO85</strain>
    </source>
</reference>
<evidence type="ECO:0000256" key="1">
    <source>
        <dbReference type="SAM" id="MobiDB-lite"/>
    </source>
</evidence>
<feature type="region of interest" description="Disordered" evidence="1">
    <location>
        <begin position="1"/>
        <end position="35"/>
    </location>
</feature>
<dbReference type="AlphaFoldDB" id="Q5H6D7"/>
<feature type="compositionally biased region" description="Low complexity" evidence="1">
    <location>
        <begin position="515"/>
        <end position="539"/>
    </location>
</feature>
<name>Q5H6D7_XANOR</name>
<evidence type="ECO:0000313" key="2">
    <source>
        <dbReference type="EMBL" id="AAW73483.1"/>
    </source>
</evidence>
<feature type="compositionally biased region" description="Basic and acidic residues" evidence="1">
    <location>
        <begin position="373"/>
        <end position="388"/>
    </location>
</feature>
<gene>
    <name evidence="2" type="ordered locus">XOO0229</name>
</gene>
<feature type="region of interest" description="Disordered" evidence="1">
    <location>
        <begin position="372"/>
        <end position="442"/>
    </location>
</feature>
<feature type="compositionally biased region" description="Low complexity" evidence="1">
    <location>
        <begin position="396"/>
        <end position="411"/>
    </location>
</feature>
<keyword evidence="3" id="KW-1185">Reference proteome</keyword>
<sequence>MPIGPGRPCTVSPSRRDQPRRRAPGRDQSSRKSLIAPRCAATQRVPCRSMHSARYLRDPFLQVVVVGDAGDLVALHVEERTARQYIGLPGSLRQTFVGGVIDAMHHVLGADSGAIVVGDHDDIAQLLAVTVVHTLQEGGEFGPPDFARALIEVVGNVVGQKRQHAVPVATVECCVIVLDQADGVLPMGLAHARTCRWESRIIGLQSRPLHQQIAVEVIQLLQQKAPAGMEAAKARARRGRGQRVDAQFLAQPQRARHVQRVADDDRPMHAVPFHQRARLLQILPGSARCGFDHDGFRRNAVAQRIASGHLRFGKARAVAEAAGKQQPRRIALRIQVQRMPDAFFEHRRRARIVGSCTQHDDDIGRRGLVAVTDPHDPARHRHQPDQCRHAQPPTPAQQAEPARTAAHAAAHGKASRSTLPPDRIKPTRRPANRAGSASTAARVITEDGSTTCLSNCQISRIAWTTAASSTVITCAPACCSSAKLGAPKVPRRPSHTVSGTKSTSRWPAANERAVSAAPAGSASTSSQPGAQRSASAAPAANPPPPTGATSTSRPPL</sequence>
<dbReference type="KEGG" id="xoo:XOO0229"/>